<accession>A0ABT5Z3E7</accession>
<name>A0ABT5Z3E7_9ACTN</name>
<evidence type="ECO:0000313" key="2">
    <source>
        <dbReference type="Proteomes" id="UP001220022"/>
    </source>
</evidence>
<keyword evidence="2" id="KW-1185">Reference proteome</keyword>
<gene>
    <name evidence="1" type="ORF">P2L57_22320</name>
</gene>
<reference evidence="1 2" key="1">
    <citation type="submission" date="2023-03" db="EMBL/GenBank/DDBJ databases">
        <title>Draft genome sequence of type strain Streptomyces ferralitis JCM 14344.</title>
        <authorList>
            <person name="Klaysubun C."/>
            <person name="Duangmal K."/>
        </authorList>
    </citation>
    <scope>NUCLEOTIDE SEQUENCE [LARGE SCALE GENOMIC DNA]</scope>
    <source>
        <strain evidence="1 2">JCM 14344</strain>
    </source>
</reference>
<dbReference type="Proteomes" id="UP001220022">
    <property type="component" value="Unassembled WGS sequence"/>
</dbReference>
<evidence type="ECO:0000313" key="1">
    <source>
        <dbReference type="EMBL" id="MDF2258353.1"/>
    </source>
</evidence>
<organism evidence="1 2">
    <name type="scientific">Streptantibioticus ferralitis</name>
    <dbReference type="NCBI Taxonomy" id="236510"/>
    <lineage>
        <taxon>Bacteria</taxon>
        <taxon>Bacillati</taxon>
        <taxon>Actinomycetota</taxon>
        <taxon>Actinomycetes</taxon>
        <taxon>Kitasatosporales</taxon>
        <taxon>Streptomycetaceae</taxon>
        <taxon>Streptantibioticus</taxon>
    </lineage>
</organism>
<comment type="caution">
    <text evidence="1">The sequence shown here is derived from an EMBL/GenBank/DDBJ whole genome shotgun (WGS) entry which is preliminary data.</text>
</comment>
<dbReference type="EMBL" id="JARHTQ010000015">
    <property type="protein sequence ID" value="MDF2258353.1"/>
    <property type="molecule type" value="Genomic_DNA"/>
</dbReference>
<evidence type="ECO:0008006" key="3">
    <source>
        <dbReference type="Google" id="ProtNLM"/>
    </source>
</evidence>
<protein>
    <recommendedName>
        <fullName evidence="3">HNH endonuclease 5 domain-containing protein</fullName>
    </recommendedName>
</protein>
<dbReference type="RefSeq" id="WP_275817289.1">
    <property type="nucleotide sequence ID" value="NZ_BAAANM010000007.1"/>
</dbReference>
<proteinExistence type="predicted"/>
<sequence length="258" mass="28929">MASAELITCVLCGRHRPGSLEHVIPRWVRKKLDISSPVTTTAHPSGKQRENPVLNALLRRTVCDDCNRGWMHVLEDKVRPFLAPMLVNAGPALLDAGQQRDLARWAVMKALLLEFSMRQRLPGWRAMDGYTASTSELAWLSTKDEPPPRSRVWLGALDAEHQRATSTQAKLFKVDASEGGAELDAHLTTLTVGYVLFQVFSIDFAVATSRGVPEFDGQPPRGFRTALTRIWPQERPLVNWPPENYVPLSLLDNVTKWE</sequence>